<accession>A0A9D1U612</accession>
<reference evidence="1" key="1">
    <citation type="journal article" date="2021" name="PeerJ">
        <title>Extensive microbial diversity within the chicken gut microbiome revealed by metagenomics and culture.</title>
        <authorList>
            <person name="Gilroy R."/>
            <person name="Ravi A."/>
            <person name="Getino M."/>
            <person name="Pursley I."/>
            <person name="Horton D.L."/>
            <person name="Alikhan N.F."/>
            <person name="Baker D."/>
            <person name="Gharbi K."/>
            <person name="Hall N."/>
            <person name="Watson M."/>
            <person name="Adriaenssens E.M."/>
            <person name="Foster-Nyarko E."/>
            <person name="Jarju S."/>
            <person name="Secka A."/>
            <person name="Antonio M."/>
            <person name="Oren A."/>
            <person name="Chaudhuri R.R."/>
            <person name="La Ragione R."/>
            <person name="Hildebrand F."/>
            <person name="Pallen M.J."/>
        </authorList>
    </citation>
    <scope>NUCLEOTIDE SEQUENCE</scope>
    <source>
        <strain evidence="1">CHK173-259</strain>
    </source>
</reference>
<gene>
    <name evidence="1" type="ORF">H9875_05000</name>
</gene>
<name>A0A9D1U612_9LACO</name>
<comment type="caution">
    <text evidence="1">The sequence shown here is derived from an EMBL/GenBank/DDBJ whole genome shotgun (WGS) entry which is preliminary data.</text>
</comment>
<evidence type="ECO:0000313" key="1">
    <source>
        <dbReference type="EMBL" id="HIW71969.1"/>
    </source>
</evidence>
<evidence type="ECO:0000313" key="2">
    <source>
        <dbReference type="Proteomes" id="UP000886822"/>
    </source>
</evidence>
<dbReference type="Proteomes" id="UP000886822">
    <property type="component" value="Unassembled WGS sequence"/>
</dbReference>
<reference evidence="1" key="2">
    <citation type="submission" date="2021-04" db="EMBL/GenBank/DDBJ databases">
        <authorList>
            <person name="Gilroy R."/>
        </authorList>
    </citation>
    <scope>NUCLEOTIDE SEQUENCE</scope>
    <source>
        <strain evidence="1">CHK173-259</strain>
    </source>
</reference>
<sequence>MNLKRVIIGLSAAIVLLAAAGGISWVLTSRRSTTSTQLVTRNPPVARVVPFSAD</sequence>
<dbReference type="AlphaFoldDB" id="A0A9D1U612"/>
<organism evidence="1 2">
    <name type="scientific">Candidatus Levilactobacillus faecigallinarum</name>
    <dbReference type="NCBI Taxonomy" id="2838638"/>
    <lineage>
        <taxon>Bacteria</taxon>
        <taxon>Bacillati</taxon>
        <taxon>Bacillota</taxon>
        <taxon>Bacilli</taxon>
        <taxon>Lactobacillales</taxon>
        <taxon>Lactobacillaceae</taxon>
        <taxon>Levilactobacillus</taxon>
    </lineage>
</organism>
<dbReference type="EMBL" id="DXGJ01000036">
    <property type="protein sequence ID" value="HIW71969.1"/>
    <property type="molecule type" value="Genomic_DNA"/>
</dbReference>
<proteinExistence type="predicted"/>
<protein>
    <submittedName>
        <fullName evidence="1">DUF3352 domain-containing protein</fullName>
    </submittedName>
</protein>